<keyword evidence="5" id="KW-0968">Cytoplasmic vesicle</keyword>
<evidence type="ECO:0000259" key="6">
    <source>
        <dbReference type="Pfam" id="PF04840"/>
    </source>
</evidence>
<dbReference type="GO" id="GO:0005770">
    <property type="term" value="C:late endosome"/>
    <property type="evidence" value="ECO:0007669"/>
    <property type="project" value="UniProtKB-SubCell"/>
</dbReference>
<dbReference type="InterPro" id="IPR040057">
    <property type="entry name" value="Spe-39"/>
</dbReference>
<comment type="subcellular location">
    <subcellularLocation>
        <location evidence="2">Cytoplasmic vesicle</location>
    </subcellularLocation>
    <subcellularLocation>
        <location evidence="1">Early endosome</location>
    </subcellularLocation>
    <subcellularLocation>
        <location evidence="3">Late endosome</location>
    </subcellularLocation>
</comment>
<dbReference type="Proteomes" id="UP000249218">
    <property type="component" value="Unassembled WGS sequence"/>
</dbReference>
<name>A0A2W1BSW1_HELAM</name>
<evidence type="ECO:0000313" key="8">
    <source>
        <dbReference type="Proteomes" id="UP000249218"/>
    </source>
</evidence>
<dbReference type="GO" id="GO:0007034">
    <property type="term" value="P:vacuolar transport"/>
    <property type="evidence" value="ECO:0007669"/>
    <property type="project" value="TreeGrafter"/>
</dbReference>
<gene>
    <name evidence="7" type="primary">HaOG207126</name>
    <name evidence="7" type="ORF">B5X24_HaOG207126</name>
</gene>
<dbReference type="GO" id="GO:0005769">
    <property type="term" value="C:early endosome"/>
    <property type="evidence" value="ECO:0007669"/>
    <property type="project" value="UniProtKB-SubCell"/>
</dbReference>
<sequence length="472" mass="53361">MEDDDYWNTSETKAKAFSFDDDVLSTQEILAIGQKSYPGQKEESIFSNVNITTVKSAAVPLNSLVSSKVLDLILLAQSGKDPSKETKLEPVETVAMTLKRLTLGRSCSLHVHRSMKSKTELLDGALAIGDGNAVLTVVLFLIQTLNKKLVYELLSSRPVALNHYIAFLQNEGKITELTDLLTMLGRSPEAAMYQFQHAVKTQGNNIDVLFRKLTNLLANHFNQPGVDQHQAKMVADYIKLLEWQKHINKPDLKYTSVIQWLAHNCSHHWHEGAGNAMSPLTLCQRHQITPLQYDWVVLNVHAKAGKWDIVESLFTKKDWFGRTTVSSNIPIESLVARLHELRGSTQLLATCVNRVASSDDRLRLAHIYKIHSVVIETLAKQKDRAALTNYKMTLSPQSEEYILADNTLRDNVSFTNNQLLFSLFFFFRVNDMSYSETTLCQPNIFSFKVTKLTGAARFFEKVITALQEEEKK</sequence>
<evidence type="ECO:0000256" key="2">
    <source>
        <dbReference type="ARBA" id="ARBA00004541"/>
    </source>
</evidence>
<evidence type="ECO:0000256" key="1">
    <source>
        <dbReference type="ARBA" id="ARBA00004412"/>
    </source>
</evidence>
<accession>A0A2W1BSW1</accession>
<dbReference type="PANTHER" id="PTHR13364">
    <property type="entry name" value="DEFECTIVE SPERMATOGENESIS PROTEIN 39"/>
    <property type="match status" value="1"/>
</dbReference>
<dbReference type="OrthoDB" id="9977282at2759"/>
<dbReference type="EMBL" id="KZ150025">
    <property type="protein sequence ID" value="PZC74813.1"/>
    <property type="molecule type" value="Genomic_DNA"/>
</dbReference>
<dbReference type="InterPro" id="IPR006925">
    <property type="entry name" value="Vps16_C"/>
</dbReference>
<organism evidence="7 8">
    <name type="scientific">Helicoverpa armigera</name>
    <name type="common">Cotton bollworm</name>
    <name type="synonym">Heliothis armigera</name>
    <dbReference type="NCBI Taxonomy" id="29058"/>
    <lineage>
        <taxon>Eukaryota</taxon>
        <taxon>Metazoa</taxon>
        <taxon>Ecdysozoa</taxon>
        <taxon>Arthropoda</taxon>
        <taxon>Hexapoda</taxon>
        <taxon>Insecta</taxon>
        <taxon>Pterygota</taxon>
        <taxon>Neoptera</taxon>
        <taxon>Endopterygota</taxon>
        <taxon>Lepidoptera</taxon>
        <taxon>Glossata</taxon>
        <taxon>Ditrysia</taxon>
        <taxon>Noctuoidea</taxon>
        <taxon>Noctuidae</taxon>
        <taxon>Heliothinae</taxon>
        <taxon>Helicoverpa</taxon>
    </lineage>
</organism>
<evidence type="ECO:0000313" key="7">
    <source>
        <dbReference type="EMBL" id="PZC74813.1"/>
    </source>
</evidence>
<dbReference type="Pfam" id="PF04840">
    <property type="entry name" value="Vps16_C"/>
    <property type="match status" value="1"/>
</dbReference>
<reference evidence="7 8" key="1">
    <citation type="journal article" date="2017" name="BMC Biol.">
        <title>Genomic innovations, transcriptional plasticity and gene loss underlying the evolution and divergence of two highly polyphagous and invasive Helicoverpa pest species.</title>
        <authorList>
            <person name="Pearce S.L."/>
            <person name="Clarke D.F."/>
            <person name="East P.D."/>
            <person name="Elfekih S."/>
            <person name="Gordon K.H."/>
            <person name="Jermiin L.S."/>
            <person name="McGaughran A."/>
            <person name="Oakeshott J.G."/>
            <person name="Papanikolaou A."/>
            <person name="Perera O.P."/>
            <person name="Rane R.V."/>
            <person name="Richards S."/>
            <person name="Tay W.T."/>
            <person name="Walsh T.K."/>
            <person name="Anderson A."/>
            <person name="Anderson C.J."/>
            <person name="Asgari S."/>
            <person name="Board P.G."/>
            <person name="Bretschneider A."/>
            <person name="Campbell P.M."/>
            <person name="Chertemps T."/>
            <person name="Christeller J.T."/>
            <person name="Coppin C.W."/>
            <person name="Downes S.J."/>
            <person name="Duan G."/>
            <person name="Farnsworth C.A."/>
            <person name="Good R.T."/>
            <person name="Han L.B."/>
            <person name="Han Y.C."/>
            <person name="Hatje K."/>
            <person name="Horne I."/>
            <person name="Huang Y.P."/>
            <person name="Hughes D.S."/>
            <person name="Jacquin-Joly E."/>
            <person name="James W."/>
            <person name="Jhangiani S."/>
            <person name="Kollmar M."/>
            <person name="Kuwar S.S."/>
            <person name="Li S."/>
            <person name="Liu N.Y."/>
            <person name="Maibeche M.T."/>
            <person name="Miller J.R."/>
            <person name="Montagne N."/>
            <person name="Perry T."/>
            <person name="Qu J."/>
            <person name="Song S.V."/>
            <person name="Sutton G.G."/>
            <person name="Vogel H."/>
            <person name="Walenz B.P."/>
            <person name="Xu W."/>
            <person name="Zhang H.J."/>
            <person name="Zou Z."/>
            <person name="Batterham P."/>
            <person name="Edwards O.R."/>
            <person name="Feyereisen R."/>
            <person name="Gibbs R.A."/>
            <person name="Heckel D.G."/>
            <person name="McGrath A."/>
            <person name="Robin C."/>
            <person name="Scherer S.E."/>
            <person name="Worley K.C."/>
            <person name="Wu Y.D."/>
        </authorList>
    </citation>
    <scope>NUCLEOTIDE SEQUENCE [LARGE SCALE GENOMIC DNA]</scope>
    <source>
        <strain evidence="7">Harm_GR_Male_#8</strain>
        <tissue evidence="7">Whole organism</tissue>
    </source>
</reference>
<feature type="domain" description="Vps16 C-terminal" evidence="6">
    <location>
        <begin position="114"/>
        <end position="249"/>
    </location>
</feature>
<dbReference type="GO" id="GO:0006886">
    <property type="term" value="P:intracellular protein transport"/>
    <property type="evidence" value="ECO:0007669"/>
    <property type="project" value="InterPro"/>
</dbReference>
<evidence type="ECO:0000256" key="4">
    <source>
        <dbReference type="ARBA" id="ARBA00022753"/>
    </source>
</evidence>
<evidence type="ECO:0000256" key="5">
    <source>
        <dbReference type="ARBA" id="ARBA00023329"/>
    </source>
</evidence>
<dbReference type="AlphaFoldDB" id="A0A2W1BSW1"/>
<keyword evidence="8" id="KW-1185">Reference proteome</keyword>
<evidence type="ECO:0000256" key="3">
    <source>
        <dbReference type="ARBA" id="ARBA00004603"/>
    </source>
</evidence>
<keyword evidence="4" id="KW-0967">Endosome</keyword>
<protein>
    <recommendedName>
        <fullName evidence="6">Vps16 C-terminal domain-containing protein</fullName>
    </recommendedName>
</protein>
<dbReference type="PANTHER" id="PTHR13364:SF6">
    <property type="entry name" value="SPERMATOGENESIS-DEFECTIVE PROTEIN 39 HOMOLOG"/>
    <property type="match status" value="1"/>
</dbReference>
<proteinExistence type="predicted"/>